<dbReference type="EMBL" id="OU015566">
    <property type="protein sequence ID" value="CAG5107528.1"/>
    <property type="molecule type" value="Genomic_DNA"/>
</dbReference>
<dbReference type="InterPro" id="IPR046347">
    <property type="entry name" value="bZIP_sf"/>
</dbReference>
<accession>A0ABN7SXT8</accession>
<dbReference type="PANTHER" id="PTHR19304">
    <property type="entry name" value="CYCLIC-AMP RESPONSE ELEMENT BINDING PROTEIN"/>
    <property type="match status" value="1"/>
</dbReference>
<feature type="coiled-coil region" evidence="5">
    <location>
        <begin position="90"/>
        <end position="131"/>
    </location>
</feature>
<gene>
    <name evidence="8" type="ORF">OKIOD_LOCUS12135</name>
</gene>
<sequence length="211" mass="23709">MNFGPGANQDGFSNFGHAMSEGGSPPRGSFGTPPPAGQITGPPDYFSVLAHASGRPGLPPRTMDYMLSQEELSRRNARRKRNREAAARCRERRIETVKELETKVKNLQKEKDELKRQNEVMASELEKCKFQLKMMSTNWGHVLADSPQSTKSLHSPMTPKESIPCESFSDPGLTPLLDGRVKFEFPDLPEESTRKARMTSTSEFNKFLDEF</sequence>
<dbReference type="PROSITE" id="PS00036">
    <property type="entry name" value="BZIP_BASIC"/>
    <property type="match status" value="1"/>
</dbReference>
<feature type="region of interest" description="Disordered" evidence="6">
    <location>
        <begin position="1"/>
        <end position="46"/>
    </location>
</feature>
<keyword evidence="3" id="KW-0804">Transcription</keyword>
<dbReference type="SMART" id="SM00338">
    <property type="entry name" value="BRLZ"/>
    <property type="match status" value="1"/>
</dbReference>
<dbReference type="InterPro" id="IPR000837">
    <property type="entry name" value="AP-1"/>
</dbReference>
<comment type="subcellular location">
    <subcellularLocation>
        <location evidence="1">Nucleus</location>
    </subcellularLocation>
</comment>
<evidence type="ECO:0000313" key="9">
    <source>
        <dbReference type="Proteomes" id="UP001158576"/>
    </source>
</evidence>
<keyword evidence="9" id="KW-1185">Reference proteome</keyword>
<dbReference type="CDD" id="cd14686">
    <property type="entry name" value="bZIP"/>
    <property type="match status" value="1"/>
</dbReference>
<dbReference type="Pfam" id="PF00170">
    <property type="entry name" value="bZIP_1"/>
    <property type="match status" value="1"/>
</dbReference>
<evidence type="ECO:0000256" key="3">
    <source>
        <dbReference type="ARBA" id="ARBA00023163"/>
    </source>
</evidence>
<evidence type="ECO:0000256" key="1">
    <source>
        <dbReference type="ARBA" id="ARBA00004123"/>
    </source>
</evidence>
<protein>
    <submittedName>
        <fullName evidence="8">Oidioi.mRNA.OKI2018_I69.chr1.g3370.t1.cds</fullName>
    </submittedName>
</protein>
<feature type="region of interest" description="Disordered" evidence="6">
    <location>
        <begin position="146"/>
        <end position="169"/>
    </location>
</feature>
<evidence type="ECO:0000256" key="6">
    <source>
        <dbReference type="SAM" id="MobiDB-lite"/>
    </source>
</evidence>
<proteinExistence type="predicted"/>
<dbReference type="PRINTS" id="PR00042">
    <property type="entry name" value="LEUZIPPRFOS"/>
</dbReference>
<evidence type="ECO:0000256" key="4">
    <source>
        <dbReference type="ARBA" id="ARBA00023242"/>
    </source>
</evidence>
<evidence type="ECO:0000313" key="8">
    <source>
        <dbReference type="EMBL" id="CAG5107528.1"/>
    </source>
</evidence>
<evidence type="ECO:0000259" key="7">
    <source>
        <dbReference type="PROSITE" id="PS50217"/>
    </source>
</evidence>
<dbReference type="InterPro" id="IPR004827">
    <property type="entry name" value="bZIP"/>
</dbReference>
<feature type="compositionally biased region" description="Polar residues" evidence="6">
    <location>
        <begin position="146"/>
        <end position="155"/>
    </location>
</feature>
<keyword evidence="4" id="KW-0539">Nucleus</keyword>
<dbReference type="Proteomes" id="UP001158576">
    <property type="component" value="Chromosome 1"/>
</dbReference>
<organism evidence="8 9">
    <name type="scientific">Oikopleura dioica</name>
    <name type="common">Tunicate</name>
    <dbReference type="NCBI Taxonomy" id="34765"/>
    <lineage>
        <taxon>Eukaryota</taxon>
        <taxon>Metazoa</taxon>
        <taxon>Chordata</taxon>
        <taxon>Tunicata</taxon>
        <taxon>Appendicularia</taxon>
        <taxon>Copelata</taxon>
        <taxon>Oikopleuridae</taxon>
        <taxon>Oikopleura</taxon>
    </lineage>
</organism>
<dbReference type="InterPro" id="IPR051027">
    <property type="entry name" value="bZIP_transcription_factors"/>
</dbReference>
<evidence type="ECO:0000256" key="2">
    <source>
        <dbReference type="ARBA" id="ARBA00023015"/>
    </source>
</evidence>
<dbReference type="PROSITE" id="PS50217">
    <property type="entry name" value="BZIP"/>
    <property type="match status" value="1"/>
</dbReference>
<keyword evidence="5" id="KW-0175">Coiled coil</keyword>
<keyword evidence="2" id="KW-0805">Transcription regulation</keyword>
<dbReference type="Gene3D" id="1.20.5.170">
    <property type="match status" value="1"/>
</dbReference>
<feature type="domain" description="BZIP" evidence="7">
    <location>
        <begin position="72"/>
        <end position="135"/>
    </location>
</feature>
<dbReference type="SUPFAM" id="SSF57959">
    <property type="entry name" value="Leucine zipper domain"/>
    <property type="match status" value="1"/>
</dbReference>
<reference evidence="8 9" key="1">
    <citation type="submission" date="2021-04" db="EMBL/GenBank/DDBJ databases">
        <authorList>
            <person name="Bliznina A."/>
        </authorList>
    </citation>
    <scope>NUCLEOTIDE SEQUENCE [LARGE SCALE GENOMIC DNA]</scope>
</reference>
<name>A0ABN7SXT8_OIKDI</name>
<evidence type="ECO:0000256" key="5">
    <source>
        <dbReference type="SAM" id="Coils"/>
    </source>
</evidence>